<comment type="caution">
    <text evidence="2">The sequence shown here is derived from an EMBL/GenBank/DDBJ whole genome shotgun (WGS) entry which is preliminary data.</text>
</comment>
<proteinExistence type="predicted"/>
<evidence type="ECO:0000256" key="1">
    <source>
        <dbReference type="SAM" id="MobiDB-lite"/>
    </source>
</evidence>
<feature type="region of interest" description="Disordered" evidence="1">
    <location>
        <begin position="77"/>
        <end position="105"/>
    </location>
</feature>
<dbReference type="Proteomes" id="UP001630127">
    <property type="component" value="Unassembled WGS sequence"/>
</dbReference>
<organism evidence="2 3">
    <name type="scientific">Cinchona calisaya</name>
    <dbReference type="NCBI Taxonomy" id="153742"/>
    <lineage>
        <taxon>Eukaryota</taxon>
        <taxon>Viridiplantae</taxon>
        <taxon>Streptophyta</taxon>
        <taxon>Embryophyta</taxon>
        <taxon>Tracheophyta</taxon>
        <taxon>Spermatophyta</taxon>
        <taxon>Magnoliopsida</taxon>
        <taxon>eudicotyledons</taxon>
        <taxon>Gunneridae</taxon>
        <taxon>Pentapetalae</taxon>
        <taxon>asterids</taxon>
        <taxon>lamiids</taxon>
        <taxon>Gentianales</taxon>
        <taxon>Rubiaceae</taxon>
        <taxon>Cinchonoideae</taxon>
        <taxon>Cinchoneae</taxon>
        <taxon>Cinchona</taxon>
    </lineage>
</organism>
<evidence type="ECO:0000313" key="2">
    <source>
        <dbReference type="EMBL" id="KAL3512762.1"/>
    </source>
</evidence>
<sequence length="119" mass="14239">MDKNEKRQKRYTKMADSSKKVLLQKRREMYAGKKVREKDILDHYESRLDNNIKENWMILEGKNLDPQSQLPSIRDESSLLMPSPSHFSSTMDKNEEHKKKYTEIPQNLKQQLLNKCRET</sequence>
<feature type="compositionally biased region" description="Basic and acidic residues" evidence="1">
    <location>
        <begin position="92"/>
        <end position="102"/>
    </location>
</feature>
<reference evidence="2 3" key="1">
    <citation type="submission" date="2024-11" db="EMBL/GenBank/DDBJ databases">
        <title>A near-complete genome assembly of Cinchona calisaya.</title>
        <authorList>
            <person name="Lian D.C."/>
            <person name="Zhao X.W."/>
            <person name="Wei L."/>
        </authorList>
    </citation>
    <scope>NUCLEOTIDE SEQUENCE [LARGE SCALE GENOMIC DNA]</scope>
    <source>
        <tissue evidence="2">Nenye</tissue>
    </source>
</reference>
<evidence type="ECO:0000313" key="3">
    <source>
        <dbReference type="Proteomes" id="UP001630127"/>
    </source>
</evidence>
<protein>
    <submittedName>
        <fullName evidence="2">Uncharacterized protein</fullName>
    </submittedName>
</protein>
<gene>
    <name evidence="2" type="ORF">ACH5RR_025479</name>
</gene>
<name>A0ABD2Z3S8_9GENT</name>
<accession>A0ABD2Z3S8</accession>
<dbReference type="EMBL" id="JBJUIK010000011">
    <property type="protein sequence ID" value="KAL3512762.1"/>
    <property type="molecule type" value="Genomic_DNA"/>
</dbReference>
<dbReference type="AlphaFoldDB" id="A0ABD2Z3S8"/>
<keyword evidence="3" id="KW-1185">Reference proteome</keyword>